<comment type="caution">
    <text evidence="2">The sequence shown here is derived from an EMBL/GenBank/DDBJ whole genome shotgun (WGS) entry which is preliminary data.</text>
</comment>
<dbReference type="RefSeq" id="WP_156641445.1">
    <property type="nucleotide sequence ID" value="NZ_WOXT01000002.1"/>
</dbReference>
<keyword evidence="3" id="KW-1185">Reference proteome</keyword>
<sequence length="87" mass="10087">MQDAARPQRPLAVYVLPERSHLELVELREYMRVMGRLAEPGTSAASGYDKSLRPHSFAWVFKRVERSIGRVLKTVYWSAEIQERALK</sequence>
<gene>
    <name evidence="2" type="ORF">GN331_07850</name>
</gene>
<dbReference type="AlphaFoldDB" id="A0A7C9LMX7"/>
<dbReference type="Pfam" id="PF26642">
    <property type="entry name" value="XAC0095_dom"/>
    <property type="match status" value="1"/>
</dbReference>
<dbReference type="EMBL" id="WOXT01000002">
    <property type="protein sequence ID" value="MUV14123.1"/>
    <property type="molecule type" value="Genomic_DNA"/>
</dbReference>
<proteinExistence type="predicted"/>
<reference evidence="2 3" key="1">
    <citation type="submission" date="2019-12" db="EMBL/GenBank/DDBJ databases">
        <authorList>
            <person name="Xu J."/>
        </authorList>
    </citation>
    <scope>NUCLEOTIDE SEQUENCE [LARGE SCALE GENOMIC DNA]</scope>
    <source>
        <strain evidence="2 3">HX-5-24</strain>
    </source>
</reference>
<organism evidence="2 3">
    <name type="scientific">Noviluteimonas gilva</name>
    <dbReference type="NCBI Taxonomy" id="2682097"/>
    <lineage>
        <taxon>Bacteria</taxon>
        <taxon>Pseudomonadati</taxon>
        <taxon>Pseudomonadota</taxon>
        <taxon>Gammaproteobacteria</taxon>
        <taxon>Lysobacterales</taxon>
        <taxon>Lysobacteraceae</taxon>
        <taxon>Noviluteimonas</taxon>
    </lineage>
</organism>
<accession>A0A7C9LMX7</accession>
<feature type="domain" description="XAC0095-like" evidence="1">
    <location>
        <begin position="13"/>
        <end position="77"/>
    </location>
</feature>
<evidence type="ECO:0000259" key="1">
    <source>
        <dbReference type="Pfam" id="PF26642"/>
    </source>
</evidence>
<evidence type="ECO:0000313" key="2">
    <source>
        <dbReference type="EMBL" id="MUV14123.1"/>
    </source>
</evidence>
<protein>
    <recommendedName>
        <fullName evidence="1">XAC0095-like domain-containing protein</fullName>
    </recommendedName>
</protein>
<evidence type="ECO:0000313" key="3">
    <source>
        <dbReference type="Proteomes" id="UP000479692"/>
    </source>
</evidence>
<dbReference type="InterPro" id="IPR058099">
    <property type="entry name" value="T3SS_XAC0095_dom"/>
</dbReference>
<dbReference type="NCBIfam" id="NF047335">
    <property type="entry name" value="T3SS_XAC0095"/>
    <property type="match status" value="1"/>
</dbReference>
<dbReference type="Proteomes" id="UP000479692">
    <property type="component" value="Unassembled WGS sequence"/>
</dbReference>
<name>A0A7C9LMX7_9GAMM</name>